<dbReference type="PANTHER" id="PTHR43265">
    <property type="entry name" value="ESTERASE ESTD"/>
    <property type="match status" value="1"/>
</dbReference>
<organism evidence="3 4">
    <name type="scientific">Candidatus Pullichristensenella excrementigallinarum</name>
    <dbReference type="NCBI Taxonomy" id="2840907"/>
    <lineage>
        <taxon>Bacteria</taxon>
        <taxon>Bacillati</taxon>
        <taxon>Bacillota</taxon>
        <taxon>Clostridia</taxon>
        <taxon>Candidatus Pullichristensenella</taxon>
    </lineage>
</organism>
<dbReference type="Proteomes" id="UP000824072">
    <property type="component" value="Unassembled WGS sequence"/>
</dbReference>
<sequence length="443" mass="47865">MKRIFLFLLALGLVLSAAASAEEGRADFAVSMIEALAAGKYDTVEAASDPALIQAVAQSGGYASVWAQITSALGTFVECTGAEDSGDAVLVYCDFAQTGAVLSVGVTQEMRLSGLILSDLLPHEDAQEDGSYVEEDVIFRSGEEDETGATLTFPKGDGPFPAVLLVPGSGAADRDASAYGLTPFRDLARGLARRGIASIRYDKYSYAHPELLQADCTIEREYLLDTRAALDALLSDSRISRVFVLGHSQGAMLGPRILEDLLPHADGRLAGGILLAGTPKHLWEIQYRQNLDLLDLTEKTYSPEQLAEMGVDLDAQRAQLEAEVQKIDCLETEETFFGLPASYQADEMRVDAAQAAIENGLPLWIGQGAKDWQVLPEEGLEAWKGALAGSDLDVSYHLYPDMNHLLIDMEGEPTYSVEDYLVPGAHVDENLIEDLAIWIFSVA</sequence>
<evidence type="ECO:0000313" key="4">
    <source>
        <dbReference type="Proteomes" id="UP000824072"/>
    </source>
</evidence>
<keyword evidence="1" id="KW-0732">Signal</keyword>
<dbReference type="Pfam" id="PF12146">
    <property type="entry name" value="Hydrolase_4"/>
    <property type="match status" value="1"/>
</dbReference>
<name>A0A9D1IFD0_9FIRM</name>
<dbReference type="GO" id="GO:0052689">
    <property type="term" value="F:carboxylic ester hydrolase activity"/>
    <property type="evidence" value="ECO:0007669"/>
    <property type="project" value="TreeGrafter"/>
</dbReference>
<reference evidence="3" key="2">
    <citation type="journal article" date="2021" name="PeerJ">
        <title>Extensive microbial diversity within the chicken gut microbiome revealed by metagenomics and culture.</title>
        <authorList>
            <person name="Gilroy R."/>
            <person name="Ravi A."/>
            <person name="Getino M."/>
            <person name="Pursley I."/>
            <person name="Horton D.L."/>
            <person name="Alikhan N.F."/>
            <person name="Baker D."/>
            <person name="Gharbi K."/>
            <person name="Hall N."/>
            <person name="Watson M."/>
            <person name="Adriaenssens E.M."/>
            <person name="Foster-Nyarko E."/>
            <person name="Jarju S."/>
            <person name="Secka A."/>
            <person name="Antonio M."/>
            <person name="Oren A."/>
            <person name="Chaudhuri R.R."/>
            <person name="La Ragione R."/>
            <person name="Hildebrand F."/>
            <person name="Pallen M.J."/>
        </authorList>
    </citation>
    <scope>NUCLEOTIDE SEQUENCE</scope>
    <source>
        <strain evidence="3">ChiHcec3-11533</strain>
    </source>
</reference>
<evidence type="ECO:0000259" key="2">
    <source>
        <dbReference type="Pfam" id="PF12146"/>
    </source>
</evidence>
<comment type="caution">
    <text evidence="3">The sequence shown here is derived from an EMBL/GenBank/DDBJ whole genome shotgun (WGS) entry which is preliminary data.</text>
</comment>
<feature type="chain" id="PRO_5039644166" evidence="1">
    <location>
        <begin position="22"/>
        <end position="443"/>
    </location>
</feature>
<dbReference type="InterPro" id="IPR053145">
    <property type="entry name" value="AB_hydrolase_Est10"/>
</dbReference>
<feature type="signal peptide" evidence="1">
    <location>
        <begin position="1"/>
        <end position="21"/>
    </location>
</feature>
<gene>
    <name evidence="3" type="ORF">IAB02_10100</name>
</gene>
<accession>A0A9D1IFD0</accession>
<feature type="domain" description="Serine aminopeptidase S33" evidence="2">
    <location>
        <begin position="184"/>
        <end position="407"/>
    </location>
</feature>
<evidence type="ECO:0000313" key="3">
    <source>
        <dbReference type="EMBL" id="HIU34904.1"/>
    </source>
</evidence>
<evidence type="ECO:0000256" key="1">
    <source>
        <dbReference type="SAM" id="SignalP"/>
    </source>
</evidence>
<dbReference type="InterPro" id="IPR022742">
    <property type="entry name" value="Hydrolase_4"/>
</dbReference>
<dbReference type="AlphaFoldDB" id="A0A9D1IFD0"/>
<dbReference type="EMBL" id="DVMU01000213">
    <property type="protein sequence ID" value="HIU34904.1"/>
    <property type="molecule type" value="Genomic_DNA"/>
</dbReference>
<keyword evidence="3" id="KW-0378">Hydrolase</keyword>
<reference evidence="3" key="1">
    <citation type="submission" date="2020-10" db="EMBL/GenBank/DDBJ databases">
        <authorList>
            <person name="Gilroy R."/>
        </authorList>
    </citation>
    <scope>NUCLEOTIDE SEQUENCE</scope>
    <source>
        <strain evidence="3">ChiHcec3-11533</strain>
    </source>
</reference>
<dbReference type="SUPFAM" id="SSF53474">
    <property type="entry name" value="alpha/beta-Hydrolases"/>
    <property type="match status" value="1"/>
</dbReference>
<dbReference type="InterPro" id="IPR029058">
    <property type="entry name" value="AB_hydrolase_fold"/>
</dbReference>
<dbReference type="PANTHER" id="PTHR43265:SF1">
    <property type="entry name" value="ESTERASE ESTD"/>
    <property type="match status" value="1"/>
</dbReference>
<protein>
    <submittedName>
        <fullName evidence="3">Alpha/beta fold hydrolase</fullName>
    </submittedName>
</protein>
<dbReference type="Gene3D" id="3.40.50.1820">
    <property type="entry name" value="alpha/beta hydrolase"/>
    <property type="match status" value="1"/>
</dbReference>
<proteinExistence type="predicted"/>